<sequence>MLDAVTHRADRLIYRLVESNPEELQEEGILQQGSISYWESQLDEKVLVGSVKTANDYLQFKRGRYFDIQADRLKGAWQKATYLALYVTQEAASQTEAENGIQFYGEIIDVEIMDQSGFII</sequence>
<evidence type="ECO:0000313" key="1">
    <source>
        <dbReference type="EMBL" id="RST61225.1"/>
    </source>
</evidence>
<comment type="caution">
    <text evidence="1">The sequence shown here is derived from an EMBL/GenBank/DDBJ whole genome shotgun (WGS) entry which is preliminary data.</text>
</comment>
<reference evidence="1 2" key="1">
    <citation type="submission" date="2018-12" db="EMBL/GenBank/DDBJ databases">
        <authorList>
            <person name="Sun L."/>
            <person name="Chen Z."/>
        </authorList>
    </citation>
    <scope>NUCLEOTIDE SEQUENCE [LARGE SCALE GENOMIC DNA]</scope>
    <source>
        <strain evidence="1 2">LMG 29736</strain>
    </source>
</reference>
<protein>
    <submittedName>
        <fullName evidence="1">Uncharacterized protein</fullName>
    </submittedName>
</protein>
<dbReference type="RefSeq" id="WP_126646494.1">
    <property type="nucleotide sequence ID" value="NZ_QYTW02000002.1"/>
</dbReference>
<proteinExistence type="predicted"/>
<dbReference type="Proteomes" id="UP000287296">
    <property type="component" value="Unassembled WGS sequence"/>
</dbReference>
<name>A0A429XCN3_SIMTE</name>
<dbReference type="AlphaFoldDB" id="A0A429XCN3"/>
<dbReference type="EMBL" id="QYTW02000002">
    <property type="protein sequence ID" value="RST61225.1"/>
    <property type="molecule type" value="Genomic_DNA"/>
</dbReference>
<organism evidence="1 2">
    <name type="scientific">Siminovitchia terrae</name>
    <name type="common">Bacillus terrae</name>
    <dbReference type="NCBI Taxonomy" id="1914933"/>
    <lineage>
        <taxon>Bacteria</taxon>
        <taxon>Bacillati</taxon>
        <taxon>Bacillota</taxon>
        <taxon>Bacilli</taxon>
        <taxon>Bacillales</taxon>
        <taxon>Bacillaceae</taxon>
        <taxon>Siminovitchia</taxon>
    </lineage>
</organism>
<accession>A0A429XCN3</accession>
<gene>
    <name evidence="1" type="ORF">D5F11_004050</name>
</gene>
<dbReference type="OrthoDB" id="11970at2"/>
<evidence type="ECO:0000313" key="2">
    <source>
        <dbReference type="Proteomes" id="UP000287296"/>
    </source>
</evidence>